<feature type="coiled-coil region" evidence="5">
    <location>
        <begin position="80"/>
        <end position="107"/>
    </location>
</feature>
<dbReference type="OrthoDB" id="10250441at2759"/>
<dbReference type="Pfam" id="PF01920">
    <property type="entry name" value="Prefoldin_2"/>
    <property type="match status" value="1"/>
</dbReference>
<dbReference type="Gene3D" id="1.10.287.370">
    <property type="match status" value="1"/>
</dbReference>
<dbReference type="AlphaFoldDB" id="A0A830HMC9"/>
<dbReference type="FunFam" id="1.10.287.370:FF:000005">
    <property type="entry name" value="Prefoldin subunit 4"/>
    <property type="match status" value="1"/>
</dbReference>
<evidence type="ECO:0000256" key="1">
    <source>
        <dbReference type="ARBA" id="ARBA00008045"/>
    </source>
</evidence>
<feature type="coiled-coil region" evidence="5">
    <location>
        <begin position="17"/>
        <end position="54"/>
    </location>
</feature>
<keyword evidence="5" id="KW-0175">Coiled coil</keyword>
<dbReference type="CDD" id="cd23165">
    <property type="entry name" value="Prefoldin_4"/>
    <property type="match status" value="1"/>
</dbReference>
<keyword evidence="7" id="KW-1185">Reference proteome</keyword>
<organism evidence="6 7">
    <name type="scientific">Pycnococcus provasolii</name>
    <dbReference type="NCBI Taxonomy" id="41880"/>
    <lineage>
        <taxon>Eukaryota</taxon>
        <taxon>Viridiplantae</taxon>
        <taxon>Chlorophyta</taxon>
        <taxon>Pseudoscourfieldiophyceae</taxon>
        <taxon>Pseudoscourfieldiales</taxon>
        <taxon>Pycnococcaceae</taxon>
        <taxon>Pycnococcus</taxon>
    </lineage>
</organism>
<accession>A0A830HMC9</accession>
<comment type="caution">
    <text evidence="6">The sequence shown here is derived from an EMBL/GenBank/DDBJ whole genome shotgun (WGS) entry which is preliminary data.</text>
</comment>
<dbReference type="InterPro" id="IPR009053">
    <property type="entry name" value="Prefoldin"/>
</dbReference>
<dbReference type="GO" id="GO:0006457">
    <property type="term" value="P:protein folding"/>
    <property type="evidence" value="ECO:0007669"/>
    <property type="project" value="UniProtKB-UniRule"/>
</dbReference>
<proteinExistence type="inferred from homology"/>
<dbReference type="SUPFAM" id="SSF46579">
    <property type="entry name" value="Prefoldin"/>
    <property type="match status" value="1"/>
</dbReference>
<keyword evidence="2 4" id="KW-0143">Chaperone</keyword>
<dbReference type="PANTHER" id="PTHR21100">
    <property type="entry name" value="PREFOLDIN SUBUNIT 4"/>
    <property type="match status" value="1"/>
</dbReference>
<comment type="subunit">
    <text evidence="4">Heterohexamer of two PFD-alpha type and four PFD-beta type subunits.</text>
</comment>
<evidence type="ECO:0000256" key="3">
    <source>
        <dbReference type="ARBA" id="ARBA00024667"/>
    </source>
</evidence>
<dbReference type="InterPro" id="IPR002777">
    <property type="entry name" value="PFD_beta-like"/>
</dbReference>
<dbReference type="GO" id="GO:0016272">
    <property type="term" value="C:prefoldin complex"/>
    <property type="evidence" value="ECO:0007669"/>
    <property type="project" value="UniProtKB-UniRule"/>
</dbReference>
<evidence type="ECO:0000313" key="6">
    <source>
        <dbReference type="EMBL" id="GHP08032.1"/>
    </source>
</evidence>
<dbReference type="EMBL" id="BNJQ01000019">
    <property type="protein sequence ID" value="GHP08032.1"/>
    <property type="molecule type" value="Genomic_DNA"/>
</dbReference>
<dbReference type="PIRSF" id="PIRSF016477">
    <property type="entry name" value="Prefoldin_subunit_4"/>
    <property type="match status" value="1"/>
</dbReference>
<sequence length="121" mass="13967">MSEVVVTKDDQASINLFGRLNNRYHEASNELASLKKKLEDLEEASNEIMISDEDNTKYLLGEVFVRVENDEADELIDNETERSKAEIEKLHEEMNQAKSKMEELKVVLYAKFGNNINLEED</sequence>
<name>A0A830HMC9_9CHLO</name>
<dbReference type="GO" id="GO:0051082">
    <property type="term" value="F:unfolded protein binding"/>
    <property type="evidence" value="ECO:0007669"/>
    <property type="project" value="InterPro"/>
</dbReference>
<evidence type="ECO:0000256" key="2">
    <source>
        <dbReference type="ARBA" id="ARBA00023186"/>
    </source>
</evidence>
<gene>
    <name evidence="6" type="ORF">PPROV_000677400</name>
</gene>
<reference evidence="6" key="1">
    <citation type="submission" date="2020-10" db="EMBL/GenBank/DDBJ databases">
        <title>Unveiling of a novel bifunctional photoreceptor, Dualchrome1, isolated from a cosmopolitan green alga.</title>
        <authorList>
            <person name="Suzuki S."/>
            <person name="Kawachi M."/>
        </authorList>
    </citation>
    <scope>NUCLEOTIDE SEQUENCE</scope>
    <source>
        <strain evidence="6">NIES 2893</strain>
    </source>
</reference>
<dbReference type="InterPro" id="IPR016661">
    <property type="entry name" value="PFDN4"/>
</dbReference>
<comment type="function">
    <text evidence="3 4">Binds specifically to cytosolic chaperonin (c-CPN) and transfers target proteins to it. Binds to nascent polypeptide chain and promotes folding in an environment in which there are many competing pathways for nonnative proteins.</text>
</comment>
<dbReference type="Proteomes" id="UP000660262">
    <property type="component" value="Unassembled WGS sequence"/>
</dbReference>
<evidence type="ECO:0000256" key="4">
    <source>
        <dbReference type="PIRNR" id="PIRNR016477"/>
    </source>
</evidence>
<dbReference type="GO" id="GO:0005737">
    <property type="term" value="C:cytoplasm"/>
    <property type="evidence" value="ECO:0007669"/>
    <property type="project" value="TreeGrafter"/>
</dbReference>
<comment type="similarity">
    <text evidence="1 4">Belongs to the prefoldin subunit beta family.</text>
</comment>
<evidence type="ECO:0000256" key="5">
    <source>
        <dbReference type="SAM" id="Coils"/>
    </source>
</evidence>
<dbReference type="PANTHER" id="PTHR21100:SF9">
    <property type="entry name" value="PREFOLDIN SUBUNIT 4"/>
    <property type="match status" value="1"/>
</dbReference>
<protein>
    <recommendedName>
        <fullName evidence="4">Prefoldin subunit 4</fullName>
    </recommendedName>
</protein>
<dbReference type="GO" id="GO:0009409">
    <property type="term" value="P:response to cold"/>
    <property type="evidence" value="ECO:0007669"/>
    <property type="project" value="UniProtKB-ARBA"/>
</dbReference>
<evidence type="ECO:0000313" key="7">
    <source>
        <dbReference type="Proteomes" id="UP000660262"/>
    </source>
</evidence>